<dbReference type="PANTHER" id="PTHR46268">
    <property type="entry name" value="STRESS RESPONSE PROTEIN NHAX"/>
    <property type="match status" value="1"/>
</dbReference>
<organism evidence="3 4">
    <name type="scientific">Paraburkholderia phenazinium</name>
    <dbReference type="NCBI Taxonomy" id="60549"/>
    <lineage>
        <taxon>Bacteria</taxon>
        <taxon>Pseudomonadati</taxon>
        <taxon>Pseudomonadota</taxon>
        <taxon>Betaproteobacteria</taxon>
        <taxon>Burkholderiales</taxon>
        <taxon>Burkholderiaceae</taxon>
        <taxon>Paraburkholderia</taxon>
    </lineage>
</organism>
<dbReference type="InterPro" id="IPR006015">
    <property type="entry name" value="Universal_stress_UspA"/>
</dbReference>
<name>A0A1G8BD90_9BURK</name>
<dbReference type="CDD" id="cd00293">
    <property type="entry name" value="USP-like"/>
    <property type="match status" value="1"/>
</dbReference>
<accession>A0A1G8BD90</accession>
<feature type="domain" description="UspA" evidence="2">
    <location>
        <begin position="1"/>
        <end position="147"/>
    </location>
</feature>
<dbReference type="OrthoDB" id="8547832at2"/>
<proteinExistence type="inferred from homology"/>
<comment type="similarity">
    <text evidence="1">Belongs to the universal stress protein A family.</text>
</comment>
<dbReference type="AlphaFoldDB" id="A0A1G8BD90"/>
<gene>
    <name evidence="3" type="ORF">SAMN05216466_1099</name>
</gene>
<evidence type="ECO:0000313" key="3">
    <source>
        <dbReference type="EMBL" id="SDH31186.1"/>
    </source>
</evidence>
<evidence type="ECO:0000259" key="2">
    <source>
        <dbReference type="Pfam" id="PF00582"/>
    </source>
</evidence>
<dbReference type="PRINTS" id="PR01438">
    <property type="entry name" value="UNVRSLSTRESS"/>
</dbReference>
<dbReference type="Pfam" id="PF00582">
    <property type="entry name" value="Usp"/>
    <property type="match status" value="1"/>
</dbReference>
<dbReference type="InterPro" id="IPR014729">
    <property type="entry name" value="Rossmann-like_a/b/a_fold"/>
</dbReference>
<evidence type="ECO:0000313" key="4">
    <source>
        <dbReference type="Proteomes" id="UP000199706"/>
    </source>
</evidence>
<dbReference type="SUPFAM" id="SSF52402">
    <property type="entry name" value="Adenine nucleotide alpha hydrolases-like"/>
    <property type="match status" value="1"/>
</dbReference>
<reference evidence="3 4" key="1">
    <citation type="submission" date="2016-10" db="EMBL/GenBank/DDBJ databases">
        <authorList>
            <person name="de Groot N.N."/>
        </authorList>
    </citation>
    <scope>NUCLEOTIDE SEQUENCE [LARGE SCALE GENOMIC DNA]</scope>
    <source>
        <strain evidence="3 4">LMG 2247</strain>
    </source>
</reference>
<dbReference type="Gene3D" id="3.40.50.620">
    <property type="entry name" value="HUPs"/>
    <property type="match status" value="1"/>
</dbReference>
<sequence length="159" mass="16877">MYKRILAAIDGSRGARLALDEAVKIAQASDGTITAVCVGENPAQLVDVGTLFVEAPSPVSTAANEAATAALEEAQDLFERRKVRGVTRTLDSYGEDVATVLSRTADELKADLVVMGTSGRHGVRRVLLGSVAESFLRLSRVPVLLVRYDPDVDPIPSSL</sequence>
<dbReference type="PANTHER" id="PTHR46268:SF15">
    <property type="entry name" value="UNIVERSAL STRESS PROTEIN HP_0031"/>
    <property type="match status" value="1"/>
</dbReference>
<dbReference type="RefSeq" id="WP_090686321.1">
    <property type="nucleotide sequence ID" value="NZ_CADERL010000004.1"/>
</dbReference>
<dbReference type="EMBL" id="FNCJ01000009">
    <property type="protein sequence ID" value="SDH31186.1"/>
    <property type="molecule type" value="Genomic_DNA"/>
</dbReference>
<dbReference type="InterPro" id="IPR006016">
    <property type="entry name" value="UspA"/>
</dbReference>
<protein>
    <submittedName>
        <fullName evidence="3">Nucleotide-binding universal stress protein, UspA family</fullName>
    </submittedName>
</protein>
<evidence type="ECO:0000256" key="1">
    <source>
        <dbReference type="ARBA" id="ARBA00008791"/>
    </source>
</evidence>
<dbReference type="Proteomes" id="UP000199706">
    <property type="component" value="Unassembled WGS sequence"/>
</dbReference>